<gene>
    <name evidence="1" type="ORF">ACFSR1_02015</name>
</gene>
<protein>
    <recommendedName>
        <fullName evidence="3">Lipoprotein</fullName>
    </recommendedName>
</protein>
<dbReference type="PROSITE" id="PS51257">
    <property type="entry name" value="PROKAR_LIPOPROTEIN"/>
    <property type="match status" value="1"/>
</dbReference>
<accession>A0ABW5LCC7</accession>
<proteinExistence type="predicted"/>
<evidence type="ECO:0008006" key="3">
    <source>
        <dbReference type="Google" id="ProtNLM"/>
    </source>
</evidence>
<name>A0ABW5LCC7_9FLAO</name>
<evidence type="ECO:0000313" key="1">
    <source>
        <dbReference type="EMBL" id="MFD2561426.1"/>
    </source>
</evidence>
<dbReference type="Proteomes" id="UP001597319">
    <property type="component" value="Unassembled WGS sequence"/>
</dbReference>
<dbReference type="EMBL" id="JBHULE010000002">
    <property type="protein sequence ID" value="MFD2561426.1"/>
    <property type="molecule type" value="Genomic_DNA"/>
</dbReference>
<reference evidence="2" key="1">
    <citation type="journal article" date="2019" name="Int. J. Syst. Evol. Microbiol.">
        <title>The Global Catalogue of Microorganisms (GCM) 10K type strain sequencing project: providing services to taxonomists for standard genome sequencing and annotation.</title>
        <authorList>
            <consortium name="The Broad Institute Genomics Platform"/>
            <consortium name="The Broad Institute Genome Sequencing Center for Infectious Disease"/>
            <person name="Wu L."/>
            <person name="Ma J."/>
        </authorList>
    </citation>
    <scope>NUCLEOTIDE SEQUENCE [LARGE SCALE GENOMIC DNA]</scope>
    <source>
        <strain evidence="2">KCTC 52274</strain>
    </source>
</reference>
<sequence length="262" mass="30424">MKSVLIYLAVFIVLFSCKNSSNQSQVSKIKLESDTAAVVSKDFVNKQIGSTNFVIPKEIETPEQLKKIIPFEIEKTEIIDFNGDGNNDYLCRANKAIENGELVVEYWVTSDFTIKRENEIYIEYDYKWFINLDKDKDLELVKAQGDEDGISYGIYKQDFSLKNDKILFYFNPVIEMDGKYYWGYPWEILDLKIKAEDSNEIKTSLSHKIVRDGNIKTLEDQSILPAIIFSGKSKMEMEILNLNNIGYLSVYEIQKNIFFNKK</sequence>
<dbReference type="RefSeq" id="WP_378289115.1">
    <property type="nucleotide sequence ID" value="NZ_JBHULE010000002.1"/>
</dbReference>
<keyword evidence="2" id="KW-1185">Reference proteome</keyword>
<comment type="caution">
    <text evidence="1">The sequence shown here is derived from an EMBL/GenBank/DDBJ whole genome shotgun (WGS) entry which is preliminary data.</text>
</comment>
<evidence type="ECO:0000313" key="2">
    <source>
        <dbReference type="Proteomes" id="UP001597319"/>
    </source>
</evidence>
<organism evidence="1 2">
    <name type="scientific">Aquimarina rubra</name>
    <dbReference type="NCBI Taxonomy" id="1920033"/>
    <lineage>
        <taxon>Bacteria</taxon>
        <taxon>Pseudomonadati</taxon>
        <taxon>Bacteroidota</taxon>
        <taxon>Flavobacteriia</taxon>
        <taxon>Flavobacteriales</taxon>
        <taxon>Flavobacteriaceae</taxon>
        <taxon>Aquimarina</taxon>
    </lineage>
</organism>